<protein>
    <submittedName>
        <fullName evidence="7">Uncharacterized protein</fullName>
    </submittedName>
</protein>
<keyword evidence="2" id="KW-1003">Cell membrane</keyword>
<feature type="transmembrane region" description="Helical" evidence="6">
    <location>
        <begin position="156"/>
        <end position="173"/>
    </location>
</feature>
<evidence type="ECO:0000256" key="4">
    <source>
        <dbReference type="ARBA" id="ARBA00022989"/>
    </source>
</evidence>
<feature type="transmembrane region" description="Helical" evidence="6">
    <location>
        <begin position="41"/>
        <end position="66"/>
    </location>
</feature>
<feature type="transmembrane region" description="Helical" evidence="6">
    <location>
        <begin position="237"/>
        <end position="257"/>
    </location>
</feature>
<dbReference type="EMBL" id="BARV01010036">
    <property type="protein sequence ID" value="GAI07169.1"/>
    <property type="molecule type" value="Genomic_DNA"/>
</dbReference>
<feature type="transmembrane region" description="Helical" evidence="6">
    <location>
        <begin position="126"/>
        <end position="149"/>
    </location>
</feature>
<evidence type="ECO:0000256" key="1">
    <source>
        <dbReference type="ARBA" id="ARBA00004651"/>
    </source>
</evidence>
<reference evidence="7" key="1">
    <citation type="journal article" date="2014" name="Front. Microbiol.">
        <title>High frequency of phylogenetically diverse reductive dehalogenase-homologous genes in deep subseafloor sedimentary metagenomes.</title>
        <authorList>
            <person name="Kawai M."/>
            <person name="Futagami T."/>
            <person name="Toyoda A."/>
            <person name="Takaki Y."/>
            <person name="Nishi S."/>
            <person name="Hori S."/>
            <person name="Arai W."/>
            <person name="Tsubouchi T."/>
            <person name="Morono Y."/>
            <person name="Uchiyama I."/>
            <person name="Ito T."/>
            <person name="Fujiyama A."/>
            <person name="Inagaki F."/>
            <person name="Takami H."/>
        </authorList>
    </citation>
    <scope>NUCLEOTIDE SEQUENCE</scope>
    <source>
        <strain evidence="7">Expedition CK06-06</strain>
    </source>
</reference>
<dbReference type="GO" id="GO:0015297">
    <property type="term" value="F:antiporter activity"/>
    <property type="evidence" value="ECO:0007669"/>
    <property type="project" value="InterPro"/>
</dbReference>
<evidence type="ECO:0000256" key="5">
    <source>
        <dbReference type="ARBA" id="ARBA00023136"/>
    </source>
</evidence>
<dbReference type="PANTHER" id="PTHR30250">
    <property type="entry name" value="PST FAMILY PREDICTED COLANIC ACID TRANSPORTER"/>
    <property type="match status" value="1"/>
</dbReference>
<dbReference type="GO" id="GO:0042910">
    <property type="term" value="F:xenobiotic transmembrane transporter activity"/>
    <property type="evidence" value="ECO:0007669"/>
    <property type="project" value="InterPro"/>
</dbReference>
<dbReference type="Pfam" id="PF01554">
    <property type="entry name" value="MatE"/>
    <property type="match status" value="1"/>
</dbReference>
<name>X1MLC0_9ZZZZ</name>
<organism evidence="7">
    <name type="scientific">marine sediment metagenome</name>
    <dbReference type="NCBI Taxonomy" id="412755"/>
    <lineage>
        <taxon>unclassified sequences</taxon>
        <taxon>metagenomes</taxon>
        <taxon>ecological metagenomes</taxon>
    </lineage>
</organism>
<dbReference type="InterPro" id="IPR050833">
    <property type="entry name" value="Poly_Biosynth_Transport"/>
</dbReference>
<comment type="subcellular location">
    <subcellularLocation>
        <location evidence="1">Cell membrane</location>
        <topology evidence="1">Multi-pass membrane protein</topology>
    </subcellularLocation>
</comment>
<dbReference type="PANTHER" id="PTHR30250:SF27">
    <property type="entry name" value="POLYSACCHARIDE BIOSYNTHESIS PROTEIN"/>
    <property type="match status" value="1"/>
</dbReference>
<feature type="transmembrane region" description="Helical" evidence="6">
    <location>
        <begin position="213"/>
        <end position="231"/>
    </location>
</feature>
<dbReference type="InterPro" id="IPR002528">
    <property type="entry name" value="MATE_fam"/>
</dbReference>
<evidence type="ECO:0000256" key="2">
    <source>
        <dbReference type="ARBA" id="ARBA00022475"/>
    </source>
</evidence>
<comment type="caution">
    <text evidence="7">The sequence shown here is derived from an EMBL/GenBank/DDBJ whole genome shotgun (WGS) entry which is preliminary data.</text>
</comment>
<evidence type="ECO:0000313" key="7">
    <source>
        <dbReference type="EMBL" id="GAI07169.1"/>
    </source>
</evidence>
<keyword evidence="3 6" id="KW-0812">Transmembrane</keyword>
<keyword evidence="4 6" id="KW-1133">Transmembrane helix</keyword>
<feature type="transmembrane region" description="Helical" evidence="6">
    <location>
        <begin position="12"/>
        <end position="35"/>
    </location>
</feature>
<gene>
    <name evidence="7" type="ORF">S06H3_19578</name>
</gene>
<sequence>REIFSTLMKYGVFVMLTAAAGMFLGRIDVLMLAYFKGMSDVAFYEVALPIATIILIAITPLTAFLFPTISHYYHNRQFKMIRSILQAIYNTGFFLFLPLGIIFFLFPQEIIIVLFGPKYVSARIALQILSIGFIFKGFSLLNFAVALGIGKVKTKSLIIFIGAILNVILNFVLIPPFGITGAAIATSLSFLVMFIASLSYIESKIRFGPPYKNWVKTILNSILFVFIIYSLKTLLELNIYLETAIVIGISGLIYLLIGFKWNILDYRNLKNTFFKTVGLE</sequence>
<keyword evidence="5 6" id="KW-0472">Membrane</keyword>
<evidence type="ECO:0000256" key="3">
    <source>
        <dbReference type="ARBA" id="ARBA00022692"/>
    </source>
</evidence>
<proteinExistence type="predicted"/>
<feature type="transmembrane region" description="Helical" evidence="6">
    <location>
        <begin position="179"/>
        <end position="201"/>
    </location>
</feature>
<dbReference type="GO" id="GO:0005886">
    <property type="term" value="C:plasma membrane"/>
    <property type="evidence" value="ECO:0007669"/>
    <property type="project" value="UniProtKB-SubCell"/>
</dbReference>
<feature type="non-terminal residue" evidence="7">
    <location>
        <position position="1"/>
    </location>
</feature>
<accession>X1MLC0</accession>
<dbReference type="AlphaFoldDB" id="X1MLC0"/>
<feature type="transmembrane region" description="Helical" evidence="6">
    <location>
        <begin position="87"/>
        <end position="106"/>
    </location>
</feature>
<evidence type="ECO:0000256" key="6">
    <source>
        <dbReference type="SAM" id="Phobius"/>
    </source>
</evidence>